<comment type="subunit">
    <text evidence="2">Homodimer.</text>
</comment>
<dbReference type="PANTHER" id="PTHR10353:SF36">
    <property type="entry name" value="LP05116P"/>
    <property type="match status" value="1"/>
</dbReference>
<evidence type="ECO:0000256" key="5">
    <source>
        <dbReference type="ARBA" id="ARBA00023295"/>
    </source>
</evidence>
<keyword evidence="3" id="KW-0378">Hydrolase</keyword>
<dbReference type="FunFam" id="3.20.20.80:FF:000013">
    <property type="entry name" value="lactase-phlorizin hydrolase"/>
    <property type="match status" value="1"/>
</dbReference>
<evidence type="ECO:0000256" key="3">
    <source>
        <dbReference type="ARBA" id="ARBA00022801"/>
    </source>
</evidence>
<protein>
    <submittedName>
        <fullName evidence="8">Uncharacterized protein</fullName>
    </submittedName>
</protein>
<dbReference type="GO" id="GO:0016798">
    <property type="term" value="F:hydrolase activity, acting on glycosyl bonds"/>
    <property type="evidence" value="ECO:0007669"/>
    <property type="project" value="UniProtKB-KW"/>
</dbReference>
<dbReference type="Proteomes" id="UP001634394">
    <property type="component" value="Unassembled WGS sequence"/>
</dbReference>
<evidence type="ECO:0000313" key="9">
    <source>
        <dbReference type="Proteomes" id="UP001634394"/>
    </source>
</evidence>
<dbReference type="InterPro" id="IPR017853">
    <property type="entry name" value="GH"/>
</dbReference>
<dbReference type="InterPro" id="IPR033132">
    <property type="entry name" value="GH_1_N_CS"/>
</dbReference>
<evidence type="ECO:0000313" key="8">
    <source>
        <dbReference type="EMBL" id="KAL3868323.1"/>
    </source>
</evidence>
<feature type="chain" id="PRO_5044867576" evidence="7">
    <location>
        <begin position="25"/>
        <end position="521"/>
    </location>
</feature>
<comment type="caution">
    <text evidence="8">The sequence shown here is derived from an EMBL/GenBank/DDBJ whole genome shotgun (WGS) entry which is preliminary data.</text>
</comment>
<accession>A0ABD3W506</accession>
<dbReference type="AlphaFoldDB" id="A0ABD3W506"/>
<evidence type="ECO:0000256" key="6">
    <source>
        <dbReference type="RuleBase" id="RU003690"/>
    </source>
</evidence>
<name>A0ABD3W506_SINWO</name>
<feature type="signal peptide" evidence="7">
    <location>
        <begin position="1"/>
        <end position="24"/>
    </location>
</feature>
<dbReference type="Pfam" id="PF00232">
    <property type="entry name" value="Glyco_hydro_1"/>
    <property type="match status" value="1"/>
</dbReference>
<evidence type="ECO:0000256" key="2">
    <source>
        <dbReference type="ARBA" id="ARBA00011738"/>
    </source>
</evidence>
<keyword evidence="9" id="KW-1185">Reference proteome</keyword>
<sequence>MDSGTIFPLILINVFVHLLLPVEGTDYYGRFPSNFMWGLATSAHQIEGAWNASGKSEHIWDRFCHAGKCWKGDTGDVACDSFHKYMVDVQLLKKIGVTHYRFSLAWTRIIPNPLTGEVNQEGLNYYRQLIDELQRNNIIPLVTIFHWDLPQSLEDIGSWANESLIGYYNHYADVVFKAYGDKVKHWITFNEPWVICWMGYGTGEYAPGIKEPATRPYKCAHTIIKSHAEAYHTYNDKYRNTQKGQVGITMNSDFMAPKDPHNKSHIEAATRAQQFNLGWFAHPIFKSGDYPDVMKNYVAKNSPQGTSRLPNFTAQEIARNNGSADFLGLNHYTTSLVEPLRRNDNVHVTGGYIDDQENILSHDPAWPGSGSTWLFVVPWGFRNLLNWIRTEYGNPQVIVTENGVTDNNGTVQDKHRVDYYRAYITEMLKAINEDKCNVTGYTAWSLMDNFEWSNGYHEKFGIHYINFSDPELKRVPKDSAIFFQKLITENGFPDPTQNNAAVCSQKIFISLVLIFLVFFLG</sequence>
<dbReference type="PROSITE" id="PS00653">
    <property type="entry name" value="GLYCOSYL_HYDROL_F1_2"/>
    <property type="match status" value="1"/>
</dbReference>
<keyword evidence="7" id="KW-0732">Signal</keyword>
<dbReference type="EMBL" id="JBJQND010000008">
    <property type="protein sequence ID" value="KAL3868323.1"/>
    <property type="molecule type" value="Genomic_DNA"/>
</dbReference>
<evidence type="ECO:0000256" key="4">
    <source>
        <dbReference type="ARBA" id="ARBA00023180"/>
    </source>
</evidence>
<reference evidence="8 9" key="1">
    <citation type="submission" date="2024-11" db="EMBL/GenBank/DDBJ databases">
        <title>Chromosome-level genome assembly of the freshwater bivalve Anodonta woodiana.</title>
        <authorList>
            <person name="Chen X."/>
        </authorList>
    </citation>
    <scope>NUCLEOTIDE SEQUENCE [LARGE SCALE GENOMIC DNA]</scope>
    <source>
        <strain evidence="8">MN2024</strain>
        <tissue evidence="8">Gills</tissue>
    </source>
</reference>
<dbReference type="SUPFAM" id="SSF51445">
    <property type="entry name" value="(Trans)glycosidases"/>
    <property type="match status" value="1"/>
</dbReference>
<evidence type="ECO:0000256" key="1">
    <source>
        <dbReference type="ARBA" id="ARBA00010838"/>
    </source>
</evidence>
<dbReference type="Gene3D" id="3.20.20.80">
    <property type="entry name" value="Glycosidases"/>
    <property type="match status" value="1"/>
</dbReference>
<gene>
    <name evidence="8" type="ORF">ACJMK2_041140</name>
</gene>
<evidence type="ECO:0000256" key="7">
    <source>
        <dbReference type="SAM" id="SignalP"/>
    </source>
</evidence>
<keyword evidence="4" id="KW-0325">Glycoprotein</keyword>
<organism evidence="8 9">
    <name type="scientific">Sinanodonta woodiana</name>
    <name type="common">Chinese pond mussel</name>
    <name type="synonym">Anodonta woodiana</name>
    <dbReference type="NCBI Taxonomy" id="1069815"/>
    <lineage>
        <taxon>Eukaryota</taxon>
        <taxon>Metazoa</taxon>
        <taxon>Spiralia</taxon>
        <taxon>Lophotrochozoa</taxon>
        <taxon>Mollusca</taxon>
        <taxon>Bivalvia</taxon>
        <taxon>Autobranchia</taxon>
        <taxon>Heteroconchia</taxon>
        <taxon>Palaeoheterodonta</taxon>
        <taxon>Unionida</taxon>
        <taxon>Unionoidea</taxon>
        <taxon>Unionidae</taxon>
        <taxon>Unioninae</taxon>
        <taxon>Sinanodonta</taxon>
    </lineage>
</organism>
<comment type="similarity">
    <text evidence="1 6">Belongs to the glycosyl hydrolase 1 family.</text>
</comment>
<dbReference type="PRINTS" id="PR00131">
    <property type="entry name" value="GLHYDRLASE1"/>
</dbReference>
<keyword evidence="5" id="KW-0326">Glycosidase</keyword>
<dbReference type="InterPro" id="IPR001360">
    <property type="entry name" value="Glyco_hydro_1"/>
</dbReference>
<dbReference type="PANTHER" id="PTHR10353">
    <property type="entry name" value="GLYCOSYL HYDROLASE"/>
    <property type="match status" value="1"/>
</dbReference>
<proteinExistence type="inferred from homology"/>